<feature type="compositionally biased region" description="Basic residues" evidence="1">
    <location>
        <begin position="94"/>
        <end position="104"/>
    </location>
</feature>
<gene>
    <name evidence="2" type="ORF">WJX75_003577</name>
</gene>
<feature type="region of interest" description="Disordered" evidence="1">
    <location>
        <begin position="56"/>
        <end position="141"/>
    </location>
</feature>
<comment type="caution">
    <text evidence="2">The sequence shown here is derived from an EMBL/GenBank/DDBJ whole genome shotgun (WGS) entry which is preliminary data.</text>
</comment>
<reference evidence="2 3" key="1">
    <citation type="journal article" date="2024" name="Nat. Commun.">
        <title>Phylogenomics reveals the evolutionary origins of lichenization in chlorophyte algae.</title>
        <authorList>
            <person name="Puginier C."/>
            <person name="Libourel C."/>
            <person name="Otte J."/>
            <person name="Skaloud P."/>
            <person name="Haon M."/>
            <person name="Grisel S."/>
            <person name="Petersen M."/>
            <person name="Berrin J.G."/>
            <person name="Delaux P.M."/>
            <person name="Dal Grande F."/>
            <person name="Keller J."/>
        </authorList>
    </citation>
    <scope>NUCLEOTIDE SEQUENCE [LARGE SCALE GENOMIC DNA]</scope>
    <source>
        <strain evidence="2 3">SAG 216-7</strain>
    </source>
</reference>
<protein>
    <submittedName>
        <fullName evidence="2">Uncharacterized protein</fullName>
    </submittedName>
</protein>
<evidence type="ECO:0000313" key="2">
    <source>
        <dbReference type="EMBL" id="KAK9902081.1"/>
    </source>
</evidence>
<feature type="compositionally biased region" description="Basic residues" evidence="1">
    <location>
        <begin position="122"/>
        <end position="141"/>
    </location>
</feature>
<proteinExistence type="predicted"/>
<sequence length="141" mass="15416">MANNGRRVVQNGGGVKRKVIVSTVPTKDLNNRKVVVSTKDLTLDARFTIASQLRQQAASRQSHGRDKVLAQKRGLASAEKPAKQQQAACESQKSGRKGRSRKARTVLGSVRVRPTAPAVTKNKSRKRGKRSGKKSSNKMQE</sequence>
<evidence type="ECO:0000313" key="3">
    <source>
        <dbReference type="Proteomes" id="UP001491310"/>
    </source>
</evidence>
<feature type="compositionally biased region" description="Polar residues" evidence="1">
    <location>
        <begin position="83"/>
        <end position="92"/>
    </location>
</feature>
<organism evidence="2 3">
    <name type="scientific">Coccomyxa subellipsoidea</name>
    <dbReference type="NCBI Taxonomy" id="248742"/>
    <lineage>
        <taxon>Eukaryota</taxon>
        <taxon>Viridiplantae</taxon>
        <taxon>Chlorophyta</taxon>
        <taxon>core chlorophytes</taxon>
        <taxon>Trebouxiophyceae</taxon>
        <taxon>Trebouxiophyceae incertae sedis</taxon>
        <taxon>Coccomyxaceae</taxon>
        <taxon>Coccomyxa</taxon>
    </lineage>
</organism>
<dbReference type="Proteomes" id="UP001491310">
    <property type="component" value="Unassembled WGS sequence"/>
</dbReference>
<dbReference type="EMBL" id="JALJOT010000016">
    <property type="protein sequence ID" value="KAK9902081.1"/>
    <property type="molecule type" value="Genomic_DNA"/>
</dbReference>
<accession>A0ABR2YC35</accession>
<keyword evidence="3" id="KW-1185">Reference proteome</keyword>
<evidence type="ECO:0000256" key="1">
    <source>
        <dbReference type="SAM" id="MobiDB-lite"/>
    </source>
</evidence>
<name>A0ABR2YC35_9CHLO</name>